<protein>
    <submittedName>
        <fullName evidence="1">Uncharacterized protein</fullName>
    </submittedName>
</protein>
<proteinExistence type="predicted"/>
<dbReference type="Proteomes" id="UP000594759">
    <property type="component" value="Chromosome"/>
</dbReference>
<dbReference type="EMBL" id="CP064939">
    <property type="protein sequence ID" value="QPH41157.1"/>
    <property type="molecule type" value="Genomic_DNA"/>
</dbReference>
<reference evidence="1 2" key="1">
    <citation type="submission" date="2020-11" db="EMBL/GenBank/DDBJ databases">
        <title>Pedobacter endophytica, an endophytic bacteria isolated form Carex pumila.</title>
        <authorList>
            <person name="Peng Y."/>
            <person name="Jiang L."/>
            <person name="Lee J."/>
        </authorList>
    </citation>
    <scope>NUCLEOTIDE SEQUENCE [LARGE SCALE GENOMIC DNA]</scope>
    <source>
        <strain evidence="1 2">JBR3-12</strain>
    </source>
</reference>
<gene>
    <name evidence="1" type="ORF">IZT61_07830</name>
</gene>
<organism evidence="1 2">
    <name type="scientific">Pedobacter endophyticus</name>
    <dbReference type="NCBI Taxonomy" id="2789740"/>
    <lineage>
        <taxon>Bacteria</taxon>
        <taxon>Pseudomonadati</taxon>
        <taxon>Bacteroidota</taxon>
        <taxon>Sphingobacteriia</taxon>
        <taxon>Sphingobacteriales</taxon>
        <taxon>Sphingobacteriaceae</taxon>
        <taxon>Pedobacter</taxon>
    </lineage>
</organism>
<dbReference type="RefSeq" id="WP_196100608.1">
    <property type="nucleotide sequence ID" value="NZ_CP064939.1"/>
</dbReference>
<dbReference type="AlphaFoldDB" id="A0A7S9L2B5"/>
<name>A0A7S9L2B5_9SPHI</name>
<accession>A0A7S9L2B5</accession>
<dbReference type="KEGG" id="pex:IZT61_07830"/>
<evidence type="ECO:0000313" key="1">
    <source>
        <dbReference type="EMBL" id="QPH41157.1"/>
    </source>
</evidence>
<sequence>MIRKYSILLSILLVSFGASFSYASKKIKIAAIDISRPLSGVDGSIKGIIHAIPTTRGVGFSIWAGKKRLCILSFASFKSNAVTIASPNNIPIKLITNDLSAGPVGVLCNKKERQAFANAVPAVASDAREPCCAKALTTSLLCLHVRRSIHGPCGSPNILLCGLSSLNDGNHPLLVTDGAFWRFHW</sequence>
<keyword evidence="2" id="KW-1185">Reference proteome</keyword>
<evidence type="ECO:0000313" key="2">
    <source>
        <dbReference type="Proteomes" id="UP000594759"/>
    </source>
</evidence>